<dbReference type="Proteomes" id="UP000054018">
    <property type="component" value="Unassembled WGS sequence"/>
</dbReference>
<dbReference type="EMBL" id="KN833708">
    <property type="protein sequence ID" value="KIK25430.1"/>
    <property type="molecule type" value="Genomic_DNA"/>
</dbReference>
<reference evidence="3" key="2">
    <citation type="submission" date="2015-01" db="EMBL/GenBank/DDBJ databases">
        <title>Evolutionary Origins and Diversification of the Mycorrhizal Mutualists.</title>
        <authorList>
            <consortium name="DOE Joint Genome Institute"/>
            <consortium name="Mycorrhizal Genomics Consortium"/>
            <person name="Kohler A."/>
            <person name="Kuo A."/>
            <person name="Nagy L.G."/>
            <person name="Floudas D."/>
            <person name="Copeland A."/>
            <person name="Barry K.W."/>
            <person name="Cichocki N."/>
            <person name="Veneault-Fourrey C."/>
            <person name="LaButti K."/>
            <person name="Lindquist E.A."/>
            <person name="Lipzen A."/>
            <person name="Lundell T."/>
            <person name="Morin E."/>
            <person name="Murat C."/>
            <person name="Riley R."/>
            <person name="Ohm R."/>
            <person name="Sun H."/>
            <person name="Tunlid A."/>
            <person name="Henrissat B."/>
            <person name="Grigoriev I.V."/>
            <person name="Hibbett D.S."/>
            <person name="Martin F."/>
        </authorList>
    </citation>
    <scope>NUCLEOTIDE SEQUENCE [LARGE SCALE GENOMIC DNA]</scope>
    <source>
        <strain evidence="3">441</strain>
    </source>
</reference>
<organism evidence="2 3">
    <name type="scientific">Pisolithus microcarpus 441</name>
    <dbReference type="NCBI Taxonomy" id="765257"/>
    <lineage>
        <taxon>Eukaryota</taxon>
        <taxon>Fungi</taxon>
        <taxon>Dikarya</taxon>
        <taxon>Basidiomycota</taxon>
        <taxon>Agaricomycotina</taxon>
        <taxon>Agaricomycetes</taxon>
        <taxon>Agaricomycetidae</taxon>
        <taxon>Boletales</taxon>
        <taxon>Sclerodermatineae</taxon>
        <taxon>Pisolithaceae</taxon>
        <taxon>Pisolithus</taxon>
    </lineage>
</organism>
<evidence type="ECO:0000313" key="3">
    <source>
        <dbReference type="Proteomes" id="UP000054018"/>
    </source>
</evidence>
<sequence>IKPESFATTPEIIFLAHQGQSLRGISVNFCKNHSIILMTYSKLHESLQNATGRHPYDNFPTCTWAILPLTTTGTARNVKEINLSLLDMKNSHIPSQSMHTYQKETDTKVEVKQRPPFQSKQHMRVD</sequence>
<feature type="non-terminal residue" evidence="2">
    <location>
        <position position="1"/>
    </location>
</feature>
<evidence type="ECO:0000313" key="2">
    <source>
        <dbReference type="EMBL" id="KIK25430.1"/>
    </source>
</evidence>
<feature type="region of interest" description="Disordered" evidence="1">
    <location>
        <begin position="94"/>
        <end position="126"/>
    </location>
</feature>
<dbReference type="AlphaFoldDB" id="A0A0C9YKD8"/>
<gene>
    <name evidence="2" type="ORF">PISMIDRAFT_96829</name>
</gene>
<name>A0A0C9YKD8_9AGAM</name>
<reference evidence="2 3" key="1">
    <citation type="submission" date="2014-04" db="EMBL/GenBank/DDBJ databases">
        <authorList>
            <consortium name="DOE Joint Genome Institute"/>
            <person name="Kuo A."/>
            <person name="Kohler A."/>
            <person name="Costa M.D."/>
            <person name="Nagy L.G."/>
            <person name="Floudas D."/>
            <person name="Copeland A."/>
            <person name="Barry K.W."/>
            <person name="Cichocki N."/>
            <person name="Veneault-Fourrey C."/>
            <person name="LaButti K."/>
            <person name="Lindquist E.A."/>
            <person name="Lipzen A."/>
            <person name="Lundell T."/>
            <person name="Morin E."/>
            <person name="Murat C."/>
            <person name="Sun H."/>
            <person name="Tunlid A."/>
            <person name="Henrissat B."/>
            <person name="Grigoriev I.V."/>
            <person name="Hibbett D.S."/>
            <person name="Martin F."/>
            <person name="Nordberg H.P."/>
            <person name="Cantor M.N."/>
            <person name="Hua S.X."/>
        </authorList>
    </citation>
    <scope>NUCLEOTIDE SEQUENCE [LARGE SCALE GENOMIC DNA]</scope>
    <source>
        <strain evidence="2 3">441</strain>
    </source>
</reference>
<accession>A0A0C9YKD8</accession>
<keyword evidence="3" id="KW-1185">Reference proteome</keyword>
<evidence type="ECO:0000256" key="1">
    <source>
        <dbReference type="SAM" id="MobiDB-lite"/>
    </source>
</evidence>
<protein>
    <submittedName>
        <fullName evidence="2">Uncharacterized protein</fullName>
    </submittedName>
</protein>
<dbReference type="HOGENOM" id="CLU_164456_0_0_1"/>
<feature type="compositionally biased region" description="Basic and acidic residues" evidence="1">
    <location>
        <begin position="101"/>
        <end position="113"/>
    </location>
</feature>
<proteinExistence type="predicted"/>